<dbReference type="GO" id="GO:0006629">
    <property type="term" value="P:lipid metabolic process"/>
    <property type="evidence" value="ECO:0007669"/>
    <property type="project" value="InterPro"/>
</dbReference>
<name>I7M456_TETTS</name>
<keyword evidence="4" id="KW-1185">Reference proteome</keyword>
<dbReference type="Proteomes" id="UP000009168">
    <property type="component" value="Unassembled WGS sequence"/>
</dbReference>
<dbReference type="InParanoid" id="I7M456"/>
<proteinExistence type="predicted"/>
<dbReference type="PANTHER" id="PTHR45856">
    <property type="entry name" value="ALPHA/BETA-HYDROLASES SUPERFAMILY PROTEIN"/>
    <property type="match status" value="1"/>
</dbReference>
<dbReference type="OrthoDB" id="345705at2759"/>
<protein>
    <submittedName>
        <fullName evidence="3">Lipase family protein</fullName>
    </submittedName>
</protein>
<dbReference type="eggNOG" id="KOG4569">
    <property type="taxonomic scope" value="Eukaryota"/>
</dbReference>
<dbReference type="RefSeq" id="XP_001025189.1">
    <property type="nucleotide sequence ID" value="XM_001025189.1"/>
</dbReference>
<feature type="domain" description="Fungal lipase-type" evidence="2">
    <location>
        <begin position="87"/>
        <end position="224"/>
    </location>
</feature>
<evidence type="ECO:0000256" key="1">
    <source>
        <dbReference type="SAM" id="SignalP"/>
    </source>
</evidence>
<sequence length="327" mass="37972">MKIHFLVHIFIFINLGLVISDELTFDIQRAMDFLFYQKVSYCPSQSIEQWNCGTICKFHDDMKDVRVLTNTTNAAQGYIGYHNNYIVIAFRGTQLNKNWLNNFDFIKVDYPKCQKCTIHRGFFRTFTDLSDQLFKNLQEMLIKYPNSQIIITGHSLGGAVATIAAVEIQDYLLQQNKNDLISEFYTFGQPRVGNQEFVDYFNSIFPFALRIVNNKDIVVRLPMRIFGYSHIGTEIWFDQENNYTICSFQSEDPNCSVKFNTGSTSDHVKYLDNSTSCTEFDMQQNPQCYINGENICPHLSDNQVIEKMLLKQEIPIYDSPQIQTSIQ</sequence>
<dbReference type="Gene3D" id="3.40.50.1820">
    <property type="entry name" value="alpha/beta hydrolase"/>
    <property type="match status" value="1"/>
</dbReference>
<dbReference type="InterPro" id="IPR051218">
    <property type="entry name" value="Sec_MonoDiacylglyc_Lipase"/>
</dbReference>
<dbReference type="HOGENOM" id="CLU_032957_5_0_1"/>
<dbReference type="AlphaFoldDB" id="I7M456"/>
<feature type="signal peptide" evidence="1">
    <location>
        <begin position="1"/>
        <end position="20"/>
    </location>
</feature>
<dbReference type="OMA" id="NEMINCT"/>
<feature type="chain" id="PRO_5003712238" evidence="1">
    <location>
        <begin position="21"/>
        <end position="327"/>
    </location>
</feature>
<evidence type="ECO:0000313" key="3">
    <source>
        <dbReference type="EMBL" id="EAS04944.1"/>
    </source>
</evidence>
<dbReference type="ESTHER" id="tetts-q24ay2">
    <property type="family name" value="Lipase_3"/>
</dbReference>
<dbReference type="Pfam" id="PF01764">
    <property type="entry name" value="Lipase_3"/>
    <property type="match status" value="1"/>
</dbReference>
<keyword evidence="1" id="KW-0732">Signal</keyword>
<dbReference type="EMBL" id="GG662435">
    <property type="protein sequence ID" value="EAS04944.1"/>
    <property type="molecule type" value="Genomic_DNA"/>
</dbReference>
<dbReference type="SUPFAM" id="SSF53474">
    <property type="entry name" value="alpha/beta-Hydrolases"/>
    <property type="match status" value="1"/>
</dbReference>
<dbReference type="GeneID" id="7830717"/>
<organism evidence="3 4">
    <name type="scientific">Tetrahymena thermophila (strain SB210)</name>
    <dbReference type="NCBI Taxonomy" id="312017"/>
    <lineage>
        <taxon>Eukaryota</taxon>
        <taxon>Sar</taxon>
        <taxon>Alveolata</taxon>
        <taxon>Ciliophora</taxon>
        <taxon>Intramacronucleata</taxon>
        <taxon>Oligohymenophorea</taxon>
        <taxon>Hymenostomatida</taxon>
        <taxon>Tetrahymenina</taxon>
        <taxon>Tetrahymenidae</taxon>
        <taxon>Tetrahymena</taxon>
    </lineage>
</organism>
<evidence type="ECO:0000313" key="4">
    <source>
        <dbReference type="Proteomes" id="UP000009168"/>
    </source>
</evidence>
<evidence type="ECO:0000259" key="2">
    <source>
        <dbReference type="Pfam" id="PF01764"/>
    </source>
</evidence>
<dbReference type="KEGG" id="tet:TTHERM_00685870"/>
<dbReference type="InterPro" id="IPR002921">
    <property type="entry name" value="Fungal_lipase-type"/>
</dbReference>
<gene>
    <name evidence="3" type="ORF">TTHERM_00685870</name>
</gene>
<dbReference type="PANTHER" id="PTHR45856:SF25">
    <property type="entry name" value="FUNGAL LIPASE-LIKE DOMAIN-CONTAINING PROTEIN"/>
    <property type="match status" value="1"/>
</dbReference>
<dbReference type="CDD" id="cd00519">
    <property type="entry name" value="Lipase_3"/>
    <property type="match status" value="1"/>
</dbReference>
<dbReference type="InterPro" id="IPR029058">
    <property type="entry name" value="AB_hydrolase_fold"/>
</dbReference>
<accession>I7M456</accession>
<reference evidence="4" key="1">
    <citation type="journal article" date="2006" name="PLoS Biol.">
        <title>Macronuclear genome sequence of the ciliate Tetrahymena thermophila, a model eukaryote.</title>
        <authorList>
            <person name="Eisen J.A."/>
            <person name="Coyne R.S."/>
            <person name="Wu M."/>
            <person name="Wu D."/>
            <person name="Thiagarajan M."/>
            <person name="Wortman J.R."/>
            <person name="Badger J.H."/>
            <person name="Ren Q."/>
            <person name="Amedeo P."/>
            <person name="Jones K.M."/>
            <person name="Tallon L.J."/>
            <person name="Delcher A.L."/>
            <person name="Salzberg S.L."/>
            <person name="Silva J.C."/>
            <person name="Haas B.J."/>
            <person name="Majoros W.H."/>
            <person name="Farzad M."/>
            <person name="Carlton J.M."/>
            <person name="Smith R.K. Jr."/>
            <person name="Garg J."/>
            <person name="Pearlman R.E."/>
            <person name="Karrer K.M."/>
            <person name="Sun L."/>
            <person name="Manning G."/>
            <person name="Elde N.C."/>
            <person name="Turkewitz A.P."/>
            <person name="Asai D.J."/>
            <person name="Wilkes D.E."/>
            <person name="Wang Y."/>
            <person name="Cai H."/>
            <person name="Collins K."/>
            <person name="Stewart B.A."/>
            <person name="Lee S.R."/>
            <person name="Wilamowska K."/>
            <person name="Weinberg Z."/>
            <person name="Ruzzo W.L."/>
            <person name="Wloga D."/>
            <person name="Gaertig J."/>
            <person name="Frankel J."/>
            <person name="Tsao C.-C."/>
            <person name="Gorovsky M.A."/>
            <person name="Keeling P.J."/>
            <person name="Waller R.F."/>
            <person name="Patron N.J."/>
            <person name="Cherry J.M."/>
            <person name="Stover N.A."/>
            <person name="Krieger C.J."/>
            <person name="del Toro C."/>
            <person name="Ryder H.F."/>
            <person name="Williamson S.C."/>
            <person name="Barbeau R.A."/>
            <person name="Hamilton E.P."/>
            <person name="Orias E."/>
        </authorList>
    </citation>
    <scope>NUCLEOTIDE SEQUENCE [LARGE SCALE GENOMIC DNA]</scope>
    <source>
        <strain evidence="4">SB210</strain>
    </source>
</reference>